<sequence>MSRDIAVAKRYARALFEIAREKGIVEQVGEDLQGIAATIKADKDFAALLAHPSVSTAAKKEILAKAFEGRVTDVVFNTIQLLADRRREELLPTLAFDYMQIADEASGSARATIRTPRTLSDEEVAKIAEQFGKLAGKTIRAVQELDPSLIGGIQVRIGDRLYDGSVSGKLARLQKALQ</sequence>
<dbReference type="Proteomes" id="UP001596528">
    <property type="component" value="Unassembled WGS sequence"/>
</dbReference>
<dbReference type="SUPFAM" id="SSF47928">
    <property type="entry name" value="N-terminal domain of the delta subunit of the F1F0-ATP synthase"/>
    <property type="match status" value="1"/>
</dbReference>
<gene>
    <name evidence="7" type="primary">atpH</name>
    <name evidence="8" type="ORF">ACFQWB_14625</name>
</gene>
<comment type="function">
    <text evidence="7">F(1)F(0) ATP synthase produces ATP from ADP in the presence of a proton or sodium gradient. F-type ATPases consist of two structural domains, F(1) containing the extramembraneous catalytic core and F(0) containing the membrane proton channel, linked together by a central stalk and a peripheral stalk. During catalysis, ATP synthesis in the catalytic domain of F(1) is coupled via a rotary mechanism of the central stalk subunits to proton translocation.</text>
</comment>
<dbReference type="Gene3D" id="1.10.520.20">
    <property type="entry name" value="N-terminal domain of the delta subunit of the F1F0-ATP synthase"/>
    <property type="match status" value="1"/>
</dbReference>
<organism evidence="8 9">
    <name type="scientific">Paenibacillus thermoaerophilus</name>
    <dbReference type="NCBI Taxonomy" id="1215385"/>
    <lineage>
        <taxon>Bacteria</taxon>
        <taxon>Bacillati</taxon>
        <taxon>Bacillota</taxon>
        <taxon>Bacilli</taxon>
        <taxon>Bacillales</taxon>
        <taxon>Paenibacillaceae</taxon>
        <taxon>Paenibacillus</taxon>
    </lineage>
</organism>
<keyword evidence="3 7" id="KW-0375">Hydrogen ion transport</keyword>
<evidence type="ECO:0000313" key="8">
    <source>
        <dbReference type="EMBL" id="MFC7751151.1"/>
    </source>
</evidence>
<dbReference type="NCBIfam" id="NF004402">
    <property type="entry name" value="PRK05758.2-2"/>
    <property type="match status" value="1"/>
</dbReference>
<keyword evidence="5 7" id="KW-0472">Membrane</keyword>
<comment type="similarity">
    <text evidence="7">Belongs to the ATPase delta chain family.</text>
</comment>
<comment type="function">
    <text evidence="7">This protein is part of the stalk that links CF(0) to CF(1). It either transmits conformational changes from CF(0) to CF(1) or is implicated in proton conduction.</text>
</comment>
<evidence type="ECO:0000256" key="6">
    <source>
        <dbReference type="ARBA" id="ARBA00023310"/>
    </source>
</evidence>
<evidence type="ECO:0000256" key="4">
    <source>
        <dbReference type="ARBA" id="ARBA00023065"/>
    </source>
</evidence>
<protein>
    <recommendedName>
        <fullName evidence="7">ATP synthase subunit delta</fullName>
    </recommendedName>
    <alternativeName>
        <fullName evidence="7">ATP synthase F(1) sector subunit delta</fullName>
    </alternativeName>
    <alternativeName>
        <fullName evidence="7">F-type ATPase subunit delta</fullName>
        <shortName evidence="7">F-ATPase subunit delta</shortName>
    </alternativeName>
</protein>
<keyword evidence="6 7" id="KW-0066">ATP synthesis</keyword>
<comment type="subcellular location">
    <subcellularLocation>
        <location evidence="7">Cell membrane</location>
        <topology evidence="7">Peripheral membrane protein</topology>
    </subcellularLocation>
    <subcellularLocation>
        <location evidence="1">Membrane</location>
    </subcellularLocation>
</comment>
<dbReference type="PRINTS" id="PR00125">
    <property type="entry name" value="ATPASEDELTA"/>
</dbReference>
<evidence type="ECO:0000256" key="5">
    <source>
        <dbReference type="ARBA" id="ARBA00023136"/>
    </source>
</evidence>
<dbReference type="Pfam" id="PF00213">
    <property type="entry name" value="OSCP"/>
    <property type="match status" value="1"/>
</dbReference>
<keyword evidence="7" id="KW-1003">Cell membrane</keyword>
<evidence type="ECO:0000313" key="9">
    <source>
        <dbReference type="Proteomes" id="UP001596528"/>
    </source>
</evidence>
<evidence type="ECO:0000256" key="7">
    <source>
        <dbReference type="HAMAP-Rule" id="MF_01416"/>
    </source>
</evidence>
<evidence type="ECO:0000256" key="3">
    <source>
        <dbReference type="ARBA" id="ARBA00022781"/>
    </source>
</evidence>
<dbReference type="PANTHER" id="PTHR11910">
    <property type="entry name" value="ATP SYNTHASE DELTA CHAIN"/>
    <property type="match status" value="1"/>
</dbReference>
<keyword evidence="7" id="KW-0139">CF(1)</keyword>
<proteinExistence type="inferred from homology"/>
<dbReference type="InterPro" id="IPR026015">
    <property type="entry name" value="ATP_synth_OSCP/delta_N_sf"/>
</dbReference>
<reference evidence="9" key="1">
    <citation type="journal article" date="2019" name="Int. J. Syst. Evol. Microbiol.">
        <title>The Global Catalogue of Microorganisms (GCM) 10K type strain sequencing project: providing services to taxonomists for standard genome sequencing and annotation.</title>
        <authorList>
            <consortium name="The Broad Institute Genomics Platform"/>
            <consortium name="The Broad Institute Genome Sequencing Center for Infectious Disease"/>
            <person name="Wu L."/>
            <person name="Ma J."/>
        </authorList>
    </citation>
    <scope>NUCLEOTIDE SEQUENCE [LARGE SCALE GENOMIC DNA]</scope>
    <source>
        <strain evidence="9">JCM 18657</strain>
    </source>
</reference>
<keyword evidence="2 7" id="KW-0813">Transport</keyword>
<keyword evidence="9" id="KW-1185">Reference proteome</keyword>
<name>A0ABW2V7F5_9BACL</name>
<dbReference type="NCBIfam" id="NF004403">
    <property type="entry name" value="PRK05758.2-4"/>
    <property type="match status" value="1"/>
</dbReference>
<accession>A0ABW2V7F5</accession>
<dbReference type="EMBL" id="JBHTGQ010000039">
    <property type="protein sequence ID" value="MFC7751151.1"/>
    <property type="molecule type" value="Genomic_DNA"/>
</dbReference>
<keyword evidence="4 7" id="KW-0406">Ion transport</keyword>
<evidence type="ECO:0000256" key="1">
    <source>
        <dbReference type="ARBA" id="ARBA00004370"/>
    </source>
</evidence>
<comment type="caution">
    <text evidence="8">The sequence shown here is derived from an EMBL/GenBank/DDBJ whole genome shotgun (WGS) entry which is preliminary data.</text>
</comment>
<dbReference type="InterPro" id="IPR000711">
    <property type="entry name" value="ATPase_OSCP/dsu"/>
</dbReference>
<dbReference type="HAMAP" id="MF_01416">
    <property type="entry name" value="ATP_synth_delta_bact"/>
    <property type="match status" value="1"/>
</dbReference>
<dbReference type="RefSeq" id="WP_138789879.1">
    <property type="nucleotide sequence ID" value="NZ_JBHTGQ010000039.1"/>
</dbReference>
<dbReference type="NCBIfam" id="TIGR01145">
    <property type="entry name" value="ATP_synt_delta"/>
    <property type="match status" value="1"/>
</dbReference>
<evidence type="ECO:0000256" key="2">
    <source>
        <dbReference type="ARBA" id="ARBA00022448"/>
    </source>
</evidence>